<dbReference type="GO" id="GO:0005524">
    <property type="term" value="F:ATP binding"/>
    <property type="evidence" value="ECO:0007669"/>
    <property type="project" value="UniProtKB-KW"/>
</dbReference>
<dbReference type="PRINTS" id="PR00830">
    <property type="entry name" value="ENDOLAPTASE"/>
</dbReference>
<evidence type="ECO:0000256" key="3">
    <source>
        <dbReference type="ARBA" id="ARBA00022840"/>
    </source>
</evidence>
<dbReference type="Gene3D" id="3.30.230.10">
    <property type="match status" value="1"/>
</dbReference>
<evidence type="ECO:0000256" key="2">
    <source>
        <dbReference type="ARBA" id="ARBA00022741"/>
    </source>
</evidence>
<dbReference type="InterPro" id="IPR014721">
    <property type="entry name" value="Ribsml_uS5_D2-typ_fold_subgr"/>
</dbReference>
<dbReference type="SUPFAM" id="SSF54211">
    <property type="entry name" value="Ribosomal protein S5 domain 2-like"/>
    <property type="match status" value="1"/>
</dbReference>
<dbReference type="GO" id="GO:0003677">
    <property type="term" value="F:DNA binding"/>
    <property type="evidence" value="ECO:0007669"/>
    <property type="project" value="InterPro"/>
</dbReference>
<dbReference type="PROSITE" id="PS50051">
    <property type="entry name" value="MCM_2"/>
    <property type="match status" value="1"/>
</dbReference>
<feature type="domain" description="MCM C-terminal AAA(+) ATPase" evidence="5">
    <location>
        <begin position="310"/>
        <end position="368"/>
    </location>
</feature>
<dbReference type="InterPro" id="IPR020568">
    <property type="entry name" value="Ribosomal_Su5_D2-typ_SF"/>
</dbReference>
<keyword evidence="2" id="KW-0547">Nucleotide-binding</keyword>
<feature type="region of interest" description="Disordered" evidence="4">
    <location>
        <begin position="183"/>
        <end position="208"/>
    </location>
</feature>
<comment type="similarity">
    <text evidence="1">Belongs to the Mg-chelatase subunits D/I family. ComM subfamily.</text>
</comment>
<dbReference type="Gene3D" id="3.40.50.300">
    <property type="entry name" value="P-loop containing nucleotide triphosphate hydrolases"/>
    <property type="match status" value="1"/>
</dbReference>
<dbReference type="InterPro" id="IPR003593">
    <property type="entry name" value="AAA+_ATPase"/>
</dbReference>
<gene>
    <name evidence="6" type="ORF">UFOPK2786_00474</name>
</gene>
<proteinExistence type="inferred from homology"/>
<dbReference type="InterPro" id="IPR027417">
    <property type="entry name" value="P-loop_NTPase"/>
</dbReference>
<dbReference type="AlphaFoldDB" id="A0A6J6SLA6"/>
<accession>A0A6J6SLA6</accession>
<dbReference type="InterPro" id="IPR045006">
    <property type="entry name" value="CHLI-like"/>
</dbReference>
<dbReference type="Pfam" id="PF13541">
    <property type="entry name" value="ChlI"/>
    <property type="match status" value="1"/>
</dbReference>
<dbReference type="Pfam" id="PF13335">
    <property type="entry name" value="Mg_chelatase_C"/>
    <property type="match status" value="1"/>
</dbReference>
<feature type="compositionally biased region" description="Basic and acidic residues" evidence="4">
    <location>
        <begin position="184"/>
        <end position="195"/>
    </location>
</feature>
<dbReference type="InterPro" id="IPR000523">
    <property type="entry name" value="Mg_chelatse_chII-like_cat_dom"/>
</dbReference>
<name>A0A6J6SLA6_9ZZZZ</name>
<sequence>MSLAEVWGVVTTGVAGVMVKVEVDVAQGLPSVGVIGLAGASVTEARWRARSAIGNIGATWPAARITIGLSPADLPKSGTSLDLPIAVGVLAATGQVPGSALRDIAFIGELGLDGSVREVDGALAAAIAAHRHGVGSVCIPSANARQVRVIPGLRVVAIRDLAHLIRVLRGEVEVASLQGADETGAERNLGDECSARHAGVPSGDMQPDFSEIRGHPFARFGLEVVAAGGHHCSMVGPPGVGKSMLANRLPTILPDLPIDIALEVTALASLAGQWPVERGLVRRPLLQAPHHSSSPAAILGTSKGRQSIPGALSLAHHGVLFLDEAPEFSRPSLEGLRQPMESGVITVMRAAASATLPARFQLILASNPCPCGLAVGRGDACTCSPMARRRYAERLSGPLLDRIDVRLSLPKPSATDLASAPAESSAEIRERVLVARARAGKRFEAESWSLNAHVPGTALRQRWRPTPEAESLIRSAERTGISLRSADRLLRIAWTVADLAGAACPNAEHVAAAMGLRGVDVPGGS</sequence>
<evidence type="ECO:0000256" key="4">
    <source>
        <dbReference type="SAM" id="MobiDB-lite"/>
    </source>
</evidence>
<organism evidence="6">
    <name type="scientific">freshwater metagenome</name>
    <dbReference type="NCBI Taxonomy" id="449393"/>
    <lineage>
        <taxon>unclassified sequences</taxon>
        <taxon>metagenomes</taxon>
        <taxon>ecological metagenomes</taxon>
    </lineage>
</organism>
<evidence type="ECO:0000259" key="5">
    <source>
        <dbReference type="PROSITE" id="PS50051"/>
    </source>
</evidence>
<dbReference type="SUPFAM" id="SSF52540">
    <property type="entry name" value="P-loop containing nucleoside triphosphate hydrolases"/>
    <property type="match status" value="1"/>
</dbReference>
<dbReference type="Pfam" id="PF01078">
    <property type="entry name" value="Mg_chelatase"/>
    <property type="match status" value="1"/>
</dbReference>
<dbReference type="PANTHER" id="PTHR32039">
    <property type="entry name" value="MAGNESIUM-CHELATASE SUBUNIT CHLI"/>
    <property type="match status" value="1"/>
</dbReference>
<evidence type="ECO:0000313" key="6">
    <source>
        <dbReference type="EMBL" id="CAB4735632.1"/>
    </source>
</evidence>
<dbReference type="InterPro" id="IPR004482">
    <property type="entry name" value="Mg_chelat-rel"/>
</dbReference>
<dbReference type="NCBIfam" id="TIGR00368">
    <property type="entry name" value="YifB family Mg chelatase-like AAA ATPase"/>
    <property type="match status" value="1"/>
</dbReference>
<evidence type="ECO:0000256" key="1">
    <source>
        <dbReference type="ARBA" id="ARBA00006354"/>
    </source>
</evidence>
<dbReference type="PANTHER" id="PTHR32039:SF7">
    <property type="entry name" value="COMPETENCE PROTEIN COMM"/>
    <property type="match status" value="1"/>
</dbReference>
<protein>
    <submittedName>
        <fullName evidence="6">Unannotated protein</fullName>
    </submittedName>
</protein>
<dbReference type="SMART" id="SM00382">
    <property type="entry name" value="AAA"/>
    <property type="match status" value="1"/>
</dbReference>
<dbReference type="InterPro" id="IPR001208">
    <property type="entry name" value="MCM_dom"/>
</dbReference>
<reference evidence="6" key="1">
    <citation type="submission" date="2020-05" db="EMBL/GenBank/DDBJ databases">
        <authorList>
            <person name="Chiriac C."/>
            <person name="Salcher M."/>
            <person name="Ghai R."/>
            <person name="Kavagutti S V."/>
        </authorList>
    </citation>
    <scope>NUCLEOTIDE SEQUENCE</scope>
</reference>
<dbReference type="EMBL" id="CAEZYW010000050">
    <property type="protein sequence ID" value="CAB4735632.1"/>
    <property type="molecule type" value="Genomic_DNA"/>
</dbReference>
<dbReference type="InterPro" id="IPR025158">
    <property type="entry name" value="Mg_chelat-rel_C"/>
</dbReference>
<keyword evidence="3" id="KW-0067">ATP-binding</keyword>